<reference evidence="12 13" key="1">
    <citation type="submission" date="2024-01" db="EMBL/GenBank/DDBJ databases">
        <title>The complete chloroplast genome sequence of Lithospermum erythrorhizon: insights into the phylogenetic relationship among Boraginaceae species and the maternal lineages of purple gromwells.</title>
        <authorList>
            <person name="Okada T."/>
            <person name="Watanabe K."/>
        </authorList>
    </citation>
    <scope>NUCLEOTIDE SEQUENCE [LARGE SCALE GENOMIC DNA]</scope>
</reference>
<protein>
    <recommendedName>
        <fullName evidence="4 10">Pectate lyase</fullName>
        <ecNumber evidence="4 10">4.2.2.2</ecNumber>
    </recommendedName>
</protein>
<comment type="pathway">
    <text evidence="2 10">Glycan metabolism; pectin degradation; 2-dehydro-3-deoxy-D-gluconate from pectin: step 2/5.</text>
</comment>
<dbReference type="InterPro" id="IPR045032">
    <property type="entry name" value="PEL"/>
</dbReference>
<evidence type="ECO:0000256" key="4">
    <source>
        <dbReference type="ARBA" id="ARBA00012272"/>
    </source>
</evidence>
<dbReference type="EMBL" id="BAABME010017159">
    <property type="protein sequence ID" value="GAA0149018.1"/>
    <property type="molecule type" value="Genomic_DNA"/>
</dbReference>
<dbReference type="InterPro" id="IPR018082">
    <property type="entry name" value="AmbAllergen"/>
</dbReference>
<evidence type="ECO:0000256" key="5">
    <source>
        <dbReference type="ARBA" id="ARBA00022723"/>
    </source>
</evidence>
<evidence type="ECO:0000259" key="11">
    <source>
        <dbReference type="SMART" id="SM00656"/>
    </source>
</evidence>
<dbReference type="Proteomes" id="UP001454036">
    <property type="component" value="Unassembled WGS sequence"/>
</dbReference>
<dbReference type="SMART" id="SM00656">
    <property type="entry name" value="Amb_all"/>
    <property type="match status" value="1"/>
</dbReference>
<evidence type="ECO:0000256" key="8">
    <source>
        <dbReference type="ARBA" id="ARBA00023180"/>
    </source>
</evidence>
<evidence type="ECO:0000256" key="7">
    <source>
        <dbReference type="ARBA" id="ARBA00022837"/>
    </source>
</evidence>
<comment type="similarity">
    <text evidence="3 10">Belongs to the polysaccharide lyase 1 family.</text>
</comment>
<comment type="catalytic activity">
    <reaction evidence="1 10">
        <text>Eliminative cleavage of (1-&gt;4)-alpha-D-galacturonan to give oligosaccharides with 4-deoxy-alpha-D-galact-4-enuronosyl groups at their non-reducing ends.</text>
        <dbReference type="EC" id="4.2.2.2"/>
    </reaction>
</comment>
<gene>
    <name evidence="12" type="ORF">LIER_36848</name>
</gene>
<comment type="caution">
    <text evidence="12">The sequence shown here is derived from an EMBL/GenBank/DDBJ whole genome shotgun (WGS) entry which is preliminary data.</text>
</comment>
<accession>A0AAV3PCR7</accession>
<dbReference type="Pfam" id="PF00544">
    <property type="entry name" value="Pectate_lyase_4"/>
    <property type="match status" value="1"/>
</dbReference>
<keyword evidence="6 10" id="KW-0732">Signal</keyword>
<keyword evidence="7 10" id="KW-0106">Calcium</keyword>
<dbReference type="SUPFAM" id="SSF51126">
    <property type="entry name" value="Pectin lyase-like"/>
    <property type="match status" value="1"/>
</dbReference>
<dbReference type="InterPro" id="IPR011050">
    <property type="entry name" value="Pectin_lyase_fold/virulence"/>
</dbReference>
<proteinExistence type="inferred from homology"/>
<dbReference type="PRINTS" id="PR00807">
    <property type="entry name" value="AMBALLERGEN"/>
</dbReference>
<dbReference type="GO" id="GO:0046872">
    <property type="term" value="F:metal ion binding"/>
    <property type="evidence" value="ECO:0007669"/>
    <property type="project" value="UniProtKB-KW"/>
</dbReference>
<keyword evidence="8" id="KW-0325">Glycoprotein</keyword>
<comment type="cofactor">
    <cofactor evidence="10">
        <name>Ca(2+)</name>
        <dbReference type="ChEBI" id="CHEBI:29108"/>
    </cofactor>
    <text evidence="10">Binds 1 Ca(2+) ion. Required for its activity.</text>
</comment>
<feature type="signal peptide" evidence="10">
    <location>
        <begin position="1"/>
        <end position="23"/>
    </location>
</feature>
<dbReference type="PANTHER" id="PTHR31683:SF69">
    <property type="entry name" value="PECTATE LYASE 7-RELATED"/>
    <property type="match status" value="1"/>
</dbReference>
<evidence type="ECO:0000256" key="1">
    <source>
        <dbReference type="ARBA" id="ARBA00000695"/>
    </source>
</evidence>
<evidence type="ECO:0000313" key="12">
    <source>
        <dbReference type="EMBL" id="GAA0149018.1"/>
    </source>
</evidence>
<evidence type="ECO:0000313" key="13">
    <source>
        <dbReference type="Proteomes" id="UP001454036"/>
    </source>
</evidence>
<sequence length="450" mass="50441">MQIVNKLTLGLLISLAILRETEASIEDHRDPYWRRRAQEALKNTHQAYHSEPEKVTNHFNMQVHRAIEGTNSTRRVLKNKKKGACAATNPIDKCWRCDKNWAKNRMKLADCALGFAHNVTGGKGGKIYVVTDPSDSDMVNPKVGTLRHAVIQKAPLWIVFKKQMTIRLNQELIMASDKTIDGRGTQITIENGAGFTLQFIRNVIIHSLRIRSIKGGNGGTIRDSVDHYGFRSKSDGDAINIYGSSNIWIDHISMSNCQDGLIDAIEGSTAITISNCHFTKHNDVMLFGASDSSKKDSMMQITLAFNHFGKGLTQRMPRVRWGFAHIVSNDYTHWLMYAIGGSMHPFILSQGNRFVAPNDNKAKEVTKRDNAGKGEWQKWNWKSENDLMMNGAFFVQSGDPKYKFPGALIPPSPGSLAGKLTSDADMVLGLLPDRENESELERMLRVEILN</sequence>
<keyword evidence="5 10" id="KW-0479">Metal-binding</keyword>
<evidence type="ECO:0000256" key="2">
    <source>
        <dbReference type="ARBA" id="ARBA00005220"/>
    </source>
</evidence>
<name>A0AAV3PCR7_LITER</name>
<dbReference type="PANTHER" id="PTHR31683">
    <property type="entry name" value="PECTATE LYASE 18-RELATED"/>
    <property type="match status" value="1"/>
</dbReference>
<dbReference type="AlphaFoldDB" id="A0AAV3PCR7"/>
<keyword evidence="9 10" id="KW-0456">Lyase</keyword>
<feature type="domain" description="Pectate lyase" evidence="11">
    <location>
        <begin position="163"/>
        <end position="360"/>
    </location>
</feature>
<keyword evidence="13" id="KW-1185">Reference proteome</keyword>
<dbReference type="InterPro" id="IPR012334">
    <property type="entry name" value="Pectin_lyas_fold"/>
</dbReference>
<evidence type="ECO:0000256" key="3">
    <source>
        <dbReference type="ARBA" id="ARBA00010980"/>
    </source>
</evidence>
<evidence type="ECO:0000256" key="9">
    <source>
        <dbReference type="ARBA" id="ARBA00023239"/>
    </source>
</evidence>
<dbReference type="Gene3D" id="2.160.20.10">
    <property type="entry name" value="Single-stranded right-handed beta-helix, Pectin lyase-like"/>
    <property type="match status" value="1"/>
</dbReference>
<dbReference type="EC" id="4.2.2.2" evidence="4 10"/>
<organism evidence="12 13">
    <name type="scientific">Lithospermum erythrorhizon</name>
    <name type="common">Purple gromwell</name>
    <name type="synonym">Lithospermum officinale var. erythrorhizon</name>
    <dbReference type="NCBI Taxonomy" id="34254"/>
    <lineage>
        <taxon>Eukaryota</taxon>
        <taxon>Viridiplantae</taxon>
        <taxon>Streptophyta</taxon>
        <taxon>Embryophyta</taxon>
        <taxon>Tracheophyta</taxon>
        <taxon>Spermatophyta</taxon>
        <taxon>Magnoliopsida</taxon>
        <taxon>eudicotyledons</taxon>
        <taxon>Gunneridae</taxon>
        <taxon>Pentapetalae</taxon>
        <taxon>asterids</taxon>
        <taxon>lamiids</taxon>
        <taxon>Boraginales</taxon>
        <taxon>Boraginaceae</taxon>
        <taxon>Boraginoideae</taxon>
        <taxon>Lithospermeae</taxon>
        <taxon>Lithospermum</taxon>
    </lineage>
</organism>
<dbReference type="InterPro" id="IPR002022">
    <property type="entry name" value="Pec_lyase"/>
</dbReference>
<evidence type="ECO:0000256" key="10">
    <source>
        <dbReference type="RuleBase" id="RU361123"/>
    </source>
</evidence>
<dbReference type="InterPro" id="IPR007524">
    <property type="entry name" value="Pec_lyase_N"/>
</dbReference>
<evidence type="ECO:0000256" key="6">
    <source>
        <dbReference type="ARBA" id="ARBA00022729"/>
    </source>
</evidence>
<dbReference type="GO" id="GO:0030570">
    <property type="term" value="F:pectate lyase activity"/>
    <property type="evidence" value="ECO:0007669"/>
    <property type="project" value="UniProtKB-EC"/>
</dbReference>
<feature type="chain" id="PRO_5043086213" description="Pectate lyase" evidence="10">
    <location>
        <begin position="24"/>
        <end position="450"/>
    </location>
</feature>
<dbReference type="Pfam" id="PF04431">
    <property type="entry name" value="Pec_lyase_N"/>
    <property type="match status" value="1"/>
</dbReference>